<dbReference type="SUPFAM" id="SSF51445">
    <property type="entry name" value="(Trans)glycosidases"/>
    <property type="match status" value="1"/>
</dbReference>
<protein>
    <recommendedName>
        <fullName evidence="5">Fibronectin type III-like domain-containing protein</fullName>
    </recommendedName>
</protein>
<evidence type="ECO:0000256" key="1">
    <source>
        <dbReference type="ARBA" id="ARBA00022729"/>
    </source>
</evidence>
<dbReference type="InterPro" id="IPR036881">
    <property type="entry name" value="Glyco_hydro_3_C_sf"/>
</dbReference>
<dbReference type="InterPro" id="IPR002772">
    <property type="entry name" value="Glyco_hydro_3_C"/>
</dbReference>
<dbReference type="InterPro" id="IPR013783">
    <property type="entry name" value="Ig-like_fold"/>
</dbReference>
<dbReference type="AlphaFoldDB" id="A0A6V7PCY5"/>
<evidence type="ECO:0000256" key="3">
    <source>
        <dbReference type="ARBA" id="ARBA00023295"/>
    </source>
</evidence>
<evidence type="ECO:0000256" key="4">
    <source>
        <dbReference type="SAM" id="MobiDB-lite"/>
    </source>
</evidence>
<dbReference type="InterPro" id="IPR026891">
    <property type="entry name" value="Fn3-like"/>
</dbReference>
<feature type="compositionally biased region" description="Pro residues" evidence="4">
    <location>
        <begin position="56"/>
        <end position="71"/>
    </location>
</feature>
<dbReference type="EMBL" id="LR862147">
    <property type="protein sequence ID" value="CAD1828613.1"/>
    <property type="molecule type" value="Genomic_DNA"/>
</dbReference>
<dbReference type="Gene3D" id="3.20.20.300">
    <property type="entry name" value="Glycoside hydrolase, family 3, N-terminal domain"/>
    <property type="match status" value="1"/>
</dbReference>
<accession>A0A6V7PCY5</accession>
<feature type="region of interest" description="Disordered" evidence="4">
    <location>
        <begin position="1"/>
        <end position="71"/>
    </location>
</feature>
<dbReference type="GO" id="GO:0045493">
    <property type="term" value="P:xylan catabolic process"/>
    <property type="evidence" value="ECO:0007669"/>
    <property type="project" value="InterPro"/>
</dbReference>
<dbReference type="Gene3D" id="2.60.40.10">
    <property type="entry name" value="Immunoglobulins"/>
    <property type="match status" value="1"/>
</dbReference>
<dbReference type="Pfam" id="PF00933">
    <property type="entry name" value="Glyco_hydro_3"/>
    <property type="match status" value="1"/>
</dbReference>
<gene>
    <name evidence="6" type="ORF">CB5_LOCUS11824</name>
</gene>
<reference evidence="6" key="1">
    <citation type="submission" date="2020-07" db="EMBL/GenBank/DDBJ databases">
        <authorList>
            <person name="Lin J."/>
        </authorList>
    </citation>
    <scope>NUCLEOTIDE SEQUENCE</scope>
</reference>
<feature type="domain" description="Fibronectin type III-like" evidence="5">
    <location>
        <begin position="749"/>
        <end position="819"/>
    </location>
</feature>
<feature type="compositionally biased region" description="Pro residues" evidence="4">
    <location>
        <begin position="18"/>
        <end position="37"/>
    </location>
</feature>
<proteinExistence type="predicted"/>
<dbReference type="InterPro" id="IPR044993">
    <property type="entry name" value="BXL"/>
</dbReference>
<dbReference type="InterPro" id="IPR001764">
    <property type="entry name" value="Glyco_hydro_3_N"/>
</dbReference>
<evidence type="ECO:0000256" key="2">
    <source>
        <dbReference type="ARBA" id="ARBA00022801"/>
    </source>
</evidence>
<dbReference type="GO" id="GO:0009044">
    <property type="term" value="F:xylan 1,4-beta-xylosidase activity"/>
    <property type="evidence" value="ECO:0007669"/>
    <property type="project" value="InterPro"/>
</dbReference>
<dbReference type="PANTHER" id="PTHR42721">
    <property type="entry name" value="SUGAR HYDROLASE-RELATED"/>
    <property type="match status" value="1"/>
</dbReference>
<name>A0A6V7PCY5_ANACO</name>
<dbReference type="SMART" id="SM01217">
    <property type="entry name" value="Fn3_like"/>
    <property type="match status" value="1"/>
</dbReference>
<dbReference type="FunFam" id="3.20.20.300:FF:000010">
    <property type="entry name" value="Putative beta-D-xylosidase 5"/>
    <property type="match status" value="1"/>
</dbReference>
<dbReference type="Gene3D" id="3.40.50.1700">
    <property type="entry name" value="Glycoside hydrolase family 3 C-terminal domain"/>
    <property type="match status" value="1"/>
</dbReference>
<dbReference type="InterPro" id="IPR036962">
    <property type="entry name" value="Glyco_hydro_3_N_sf"/>
</dbReference>
<keyword evidence="1" id="KW-0732">Signal</keyword>
<organism evidence="6">
    <name type="scientific">Ananas comosus var. bracteatus</name>
    <name type="common">red pineapple</name>
    <dbReference type="NCBI Taxonomy" id="296719"/>
    <lineage>
        <taxon>Eukaryota</taxon>
        <taxon>Viridiplantae</taxon>
        <taxon>Streptophyta</taxon>
        <taxon>Embryophyta</taxon>
        <taxon>Tracheophyta</taxon>
        <taxon>Spermatophyta</taxon>
        <taxon>Magnoliopsida</taxon>
        <taxon>Liliopsida</taxon>
        <taxon>Poales</taxon>
        <taxon>Bromeliaceae</taxon>
        <taxon>Bromelioideae</taxon>
        <taxon>Ananas</taxon>
    </lineage>
</organism>
<evidence type="ECO:0000259" key="5">
    <source>
        <dbReference type="SMART" id="SM01217"/>
    </source>
</evidence>
<keyword evidence="2" id="KW-0378">Hydrolase</keyword>
<keyword evidence="3" id="KW-0326">Glycosidase</keyword>
<dbReference type="PRINTS" id="PR00133">
    <property type="entry name" value="GLHYDRLASE3"/>
</dbReference>
<dbReference type="Pfam" id="PF14310">
    <property type="entry name" value="Fn3-like"/>
    <property type="match status" value="1"/>
</dbReference>
<dbReference type="GO" id="GO:0031222">
    <property type="term" value="P:arabinan catabolic process"/>
    <property type="evidence" value="ECO:0007669"/>
    <property type="project" value="TreeGrafter"/>
</dbReference>
<dbReference type="InterPro" id="IPR017853">
    <property type="entry name" value="GH"/>
</dbReference>
<dbReference type="SUPFAM" id="SSF52279">
    <property type="entry name" value="Beta-D-glucan exohydrolase, C-terminal domain"/>
    <property type="match status" value="1"/>
</dbReference>
<sequence length="831" mass="91713">MPFPQPLLPLPRRSSPQLPLPPPRQQSSPQPRPPPLPLVDSHPPAAAPSPSSTVIPQPPLPLPRRPFPLPLPPPPQLPYPCHCPLPLTLDGPKPVLGPIHTEGRNYTYVCDPERFAIMGLAVDDFVYCDNSQPYDVRVADLVGCMTLPEKVAQMGDAAIGVPRLGLPKYNWWSEALHGVSKVGDGATWFGGVVPGATSFPMVISSAASFNETLWNTIGRAMYNLGHSGLTFWSPNINVARDPRWGRILETPGEDPFLVGRYAANFVRGLQDVDGQETAADLDSRPLKVSACCKHYTAYDLDNWKGVDRYHFDAKVAAQDMEETFQRPFKMCVKDGDVSSVMCSYNRLNGIPTCADPRLLYQTVRQEWQLHGYIVSDCDSIKVIRDDHKWLNDSPEDAVAQVLRAGLDLDCGVYYPSTAYRRWGKEKVLRWDPGLPITWQGEHLHRQSYRVSYRRCKTGHCFLKNDFATLPLNTQKIKSIALVGPHINVTTTMIGNYEGIPCGYTSPLDSFSREVSVNHQQGCDVHCNDVSNFSSAIDAAKKSDATVILAGIDLSVESEGHDRDDLMLPGHQVDFITRVAQASKGPVVLVILSGGPVGILFAKNNSKIQAILWAGYPGEEGGHAIADVVWKAAHDMVHILLRRRTSDDIDAATPERRSEVPGKTYKFYNGTTIYPFGYGLSYTQFTYTLVSATRSFDIKLEHSEYCQPLTYQPDAYQPPCPSIIVNDTKCQDQIEFQLKVDNAGAVDGTDTILVFSKPPAEVVGAPIKQLVAFQKVFVPAGASQTVNFAVNACEALELVEQTAYHVLPSGQHEIVIGDDEAVSFPVQMNIHY</sequence>
<dbReference type="GO" id="GO:0046556">
    <property type="term" value="F:alpha-L-arabinofuranosidase activity"/>
    <property type="evidence" value="ECO:0007669"/>
    <property type="project" value="TreeGrafter"/>
</dbReference>
<evidence type="ECO:0000313" key="6">
    <source>
        <dbReference type="EMBL" id="CAD1828613.1"/>
    </source>
</evidence>
<dbReference type="Pfam" id="PF01915">
    <property type="entry name" value="Glyco_hydro_3_C"/>
    <property type="match status" value="1"/>
</dbReference>
<dbReference type="PANTHER" id="PTHR42721:SF11">
    <property type="entry name" value="BETA-D-XYLOSIDASE 5-RELATED"/>
    <property type="match status" value="1"/>
</dbReference>